<organism evidence="7 8">
    <name type="scientific">Smittium culicis</name>
    <dbReference type="NCBI Taxonomy" id="133412"/>
    <lineage>
        <taxon>Eukaryota</taxon>
        <taxon>Fungi</taxon>
        <taxon>Fungi incertae sedis</taxon>
        <taxon>Zoopagomycota</taxon>
        <taxon>Kickxellomycotina</taxon>
        <taxon>Harpellomycetes</taxon>
        <taxon>Harpellales</taxon>
        <taxon>Legeriomycetaceae</taxon>
        <taxon>Smittium</taxon>
    </lineage>
</organism>
<dbReference type="Gene3D" id="1.20.870.10">
    <property type="entry name" value="Son of sevenless (SoS) protein Chain: S domain 1"/>
    <property type="match status" value="1"/>
</dbReference>
<comment type="caution">
    <text evidence="7">The sequence shown here is derived from an EMBL/GenBank/DDBJ whole genome shotgun (WGS) entry which is preliminary data.</text>
</comment>
<dbReference type="InterPro" id="IPR000651">
    <property type="entry name" value="Ras-like_Gua-exchang_fac_N"/>
</dbReference>
<feature type="domain" description="WW" evidence="5">
    <location>
        <begin position="136"/>
        <end position="169"/>
    </location>
</feature>
<dbReference type="InterPro" id="IPR036964">
    <property type="entry name" value="RASGEF_cat_dom_sf"/>
</dbReference>
<dbReference type="EMBL" id="LSSM01004077">
    <property type="protein sequence ID" value="OMJ15908.1"/>
    <property type="molecule type" value="Genomic_DNA"/>
</dbReference>
<feature type="compositionally biased region" description="Low complexity" evidence="3">
    <location>
        <begin position="926"/>
        <end position="943"/>
    </location>
</feature>
<dbReference type="GO" id="GO:0051301">
    <property type="term" value="P:cell division"/>
    <property type="evidence" value="ECO:0007669"/>
    <property type="project" value="UniProtKB-KW"/>
</dbReference>
<dbReference type="GO" id="GO:0007265">
    <property type="term" value="P:Ras protein signal transduction"/>
    <property type="evidence" value="ECO:0007669"/>
    <property type="project" value="TreeGrafter"/>
</dbReference>
<dbReference type="InterPro" id="IPR019804">
    <property type="entry name" value="Ras_G-nucl-exch_fac_CS"/>
</dbReference>
<dbReference type="InterPro" id="IPR001202">
    <property type="entry name" value="WW_dom"/>
</dbReference>
<keyword evidence="7" id="KW-0131">Cell cycle</keyword>
<dbReference type="Pfam" id="PF00617">
    <property type="entry name" value="RasGEF"/>
    <property type="match status" value="1"/>
</dbReference>
<reference evidence="8" key="1">
    <citation type="submission" date="2017-01" db="EMBL/GenBank/DDBJ databases">
        <authorList>
            <person name="Wang Y."/>
            <person name="White M."/>
            <person name="Kvist S."/>
            <person name="Moncalvo J.-M."/>
        </authorList>
    </citation>
    <scope>NUCLEOTIDE SEQUENCE [LARGE SCALE GENOMIC DNA]</scope>
    <source>
        <strain evidence="8">ID-206-W2</strain>
    </source>
</reference>
<name>A0A1R1XMQ5_9FUNG</name>
<evidence type="ECO:0000313" key="8">
    <source>
        <dbReference type="Proteomes" id="UP000187429"/>
    </source>
</evidence>
<accession>A0A1R1XMQ5</accession>
<dbReference type="SUPFAM" id="SSF51045">
    <property type="entry name" value="WW domain"/>
    <property type="match status" value="1"/>
</dbReference>
<feature type="region of interest" description="Disordered" evidence="3">
    <location>
        <begin position="912"/>
        <end position="943"/>
    </location>
</feature>
<evidence type="ECO:0000256" key="1">
    <source>
        <dbReference type="ARBA" id="ARBA00022658"/>
    </source>
</evidence>
<gene>
    <name evidence="7" type="ORF">AYI69_g8035</name>
</gene>
<dbReference type="CDD" id="cd06224">
    <property type="entry name" value="REM"/>
    <property type="match status" value="1"/>
</dbReference>
<dbReference type="InterPro" id="IPR036020">
    <property type="entry name" value="WW_dom_sf"/>
</dbReference>
<feature type="region of interest" description="Disordered" evidence="3">
    <location>
        <begin position="1231"/>
        <end position="1250"/>
    </location>
</feature>
<proteinExistence type="predicted"/>
<dbReference type="PANTHER" id="PTHR23113:SF368">
    <property type="entry name" value="CELL DIVISION CONTROL PROTEIN 25"/>
    <property type="match status" value="1"/>
</dbReference>
<dbReference type="OrthoDB" id="546434at2759"/>
<dbReference type="PROSITE" id="PS01159">
    <property type="entry name" value="WW_DOMAIN_1"/>
    <property type="match status" value="1"/>
</dbReference>
<dbReference type="PROSITE" id="PS50020">
    <property type="entry name" value="WW_DOMAIN_2"/>
    <property type="match status" value="1"/>
</dbReference>
<dbReference type="PANTHER" id="PTHR23113">
    <property type="entry name" value="GUANINE NUCLEOTIDE EXCHANGE FACTOR"/>
    <property type="match status" value="1"/>
</dbReference>
<keyword evidence="7" id="KW-0132">Cell division</keyword>
<dbReference type="PROSITE" id="PS50009">
    <property type="entry name" value="RASGEF_CAT"/>
    <property type="match status" value="1"/>
</dbReference>
<evidence type="ECO:0000313" key="7">
    <source>
        <dbReference type="EMBL" id="OMJ15908.1"/>
    </source>
</evidence>
<dbReference type="SMART" id="SM00147">
    <property type="entry name" value="RasGEF"/>
    <property type="match status" value="1"/>
</dbReference>
<dbReference type="Gene3D" id="1.10.840.10">
    <property type="entry name" value="Ras guanine-nucleotide exchange factors catalytic domain"/>
    <property type="match status" value="1"/>
</dbReference>
<protein>
    <submittedName>
        <fullName evidence="7">Cell division control protein 25</fullName>
    </submittedName>
</protein>
<feature type="compositionally biased region" description="Basic and acidic residues" evidence="3">
    <location>
        <begin position="912"/>
        <end position="922"/>
    </location>
</feature>
<dbReference type="InterPro" id="IPR023578">
    <property type="entry name" value="Ras_GEF_dom_sf"/>
</dbReference>
<dbReference type="InterPro" id="IPR001895">
    <property type="entry name" value="RASGEF_cat_dom"/>
</dbReference>
<dbReference type="InterPro" id="IPR056685">
    <property type="entry name" value="DUF7783"/>
</dbReference>
<evidence type="ECO:0000256" key="3">
    <source>
        <dbReference type="SAM" id="MobiDB-lite"/>
    </source>
</evidence>
<dbReference type="SMART" id="SM00229">
    <property type="entry name" value="RasGEFN"/>
    <property type="match status" value="1"/>
</dbReference>
<dbReference type="GO" id="GO:0005085">
    <property type="term" value="F:guanyl-nucleotide exchange factor activity"/>
    <property type="evidence" value="ECO:0007669"/>
    <property type="project" value="UniProtKB-KW"/>
</dbReference>
<dbReference type="Pfam" id="PF00618">
    <property type="entry name" value="RasGEF_N"/>
    <property type="match status" value="1"/>
</dbReference>
<keyword evidence="1 2" id="KW-0344">Guanine-nucleotide releasing factor</keyword>
<dbReference type="CDD" id="cd00155">
    <property type="entry name" value="RasGEF"/>
    <property type="match status" value="1"/>
</dbReference>
<dbReference type="Proteomes" id="UP000187429">
    <property type="component" value="Unassembled WGS sequence"/>
</dbReference>
<dbReference type="Pfam" id="PF25006">
    <property type="entry name" value="DUF7783"/>
    <property type="match status" value="1"/>
</dbReference>
<dbReference type="PROSITE" id="PS00720">
    <property type="entry name" value="RASGEF"/>
    <property type="match status" value="1"/>
</dbReference>
<keyword evidence="8" id="KW-1185">Reference proteome</keyword>
<sequence>MKEYPPPIHHGPASKKKSSFFRLPKLKTDFSRTSDISFSDEYKKVTRKPSKAETVLDSIISADSPINFDKDTELDFSTSYLFDSSGTNYSNVNTSTNYSGVFYRNRADSFLQNSRFTSTFFTNITGLSRTGNTQNPEMPPYWEKRSTLSKYDYYCNIISDKTSFELPTDKSDSVITDYLNGLSIKARDSSNIQNHDSGKEFLKAALICSKEREISPNRFKFYDFQSIKKSLFNPNRTINDLLENFRKNPTVIPKISWEILSTSIAYCVSLLDHAIMTSNKVSYIECAEEIIYSIKQVIFILNYPNNENGMFIRYHTRQLINHGCDLLLSAAVASGTWPPPDSEKRLKSNAIVLLSKTNKFISEAQKNGFTITQLTLNDLENYKNDPKNLQTHKKSKSSQIRNILNSKSSIIDAKYTGSKVGKFEIFRGLNGSKSLEDFQNKRNGFLFKPKDPNLGSKISIEPLHKNKMTISTTDSNNGIHLGSTNALKSDYEKIFEKSKNLFYVNKDSNKKSIPVLILNSINTVETESIKLANALNAFEQSVKISMDFFSYQNIEPIVGINSKRSSYFSSISDNSHLNLKSNSQFVFQIPDLTNRCQKIVSSVGAFVNEVSKIEKIVSYCGLEDNLITLADALSEGSKSTNPQKINYTTLFSSSEIFSSENNKSLLPKFQSERDELISNCIKVVSMTQDLSFLSPQLIYFNQEIDKNLKSRKQLIPVTYNNDTVKLDLVNSFIYTNLPDCLTIPINLNSISPISFRRPSVQTRDTSLKEYTESSFTHDELFGIGDSDPSFKNLVHVINKPSNEDPIHIDTMIQLNEALSKKILVDLDALFILIQHLDKLCFSLWMSSKLILDSCSRKILKSLYKYLSLSRLLPPQSSHRPKKSVKIDAETSEIESNNYSDFKKSIPIIPKELEQSDEKDPRTNELSSNRSNKSNISSKSYSSSIESSKKKKNLFFGKLNKSISNLGNSKSHLNLKLSDKLDLGSNYFSNFKGKDPYSLPSPKSPKSPKKMYSLADFNMSKSSVYSKVISNFTLNSEDSVGIVSKKSEQHIYPQEENQLSYVISSQNTQAWFLQYDYKDHELVILPNGSVKAGTLSAMVERLTAHDVLDTQFVSTFMLTYHSFTTTPRVFGLLFKRYAIEPPAELSQKDFATWEQRKLIPLRIRVFNILKRWLKDYFYYNIEGDLDALEMLRLFASTIMITSQPAMAKQLMKTIESYNRLIKSFDGSLKAKNRDGSIKNNTTSNNSDEHSDLEKIEGLDSSMGSNNSIQLGSELEQKIGYLSQSYGYMSARKRIRDFPNSPPPQPILPEQPLDNYQSLIHIDTNELARQICIIDYSLLNKVRPAEFLRKAWMTSAANPKAVNGLTIEIAYNLRAVSAFSTRFSNFVISLILKNSELDMRVKFLEYFIDLGQKLWALNNYNGLMSIIGGLQSTPIERLKQTWSSLSPKTLNAFNSLCSVMSSSKNYSNYRESLKSISPPAIPFIGLALSDLTFIEDGNPELHENTEGMINFLKHRQISDVIQQIQLFQYTPFPLLQVNEIISFFFSCLKQAIPFAPSEENLSNLFYKLSEAIEE</sequence>
<feature type="domain" description="Ras-GEF" evidence="4">
    <location>
        <begin position="1321"/>
        <end position="1559"/>
    </location>
</feature>
<dbReference type="GO" id="GO:0005886">
    <property type="term" value="C:plasma membrane"/>
    <property type="evidence" value="ECO:0007669"/>
    <property type="project" value="TreeGrafter"/>
</dbReference>
<dbReference type="InterPro" id="IPR008937">
    <property type="entry name" value="Ras-like_GEF"/>
</dbReference>
<dbReference type="SUPFAM" id="SSF48366">
    <property type="entry name" value="Ras GEF"/>
    <property type="match status" value="1"/>
</dbReference>
<feature type="domain" description="N-terminal Ras-GEF" evidence="6">
    <location>
        <begin position="1085"/>
        <end position="1217"/>
    </location>
</feature>
<evidence type="ECO:0000259" key="6">
    <source>
        <dbReference type="PROSITE" id="PS50212"/>
    </source>
</evidence>
<evidence type="ECO:0000259" key="4">
    <source>
        <dbReference type="PROSITE" id="PS50009"/>
    </source>
</evidence>
<dbReference type="PROSITE" id="PS50212">
    <property type="entry name" value="RASGEF_NTER"/>
    <property type="match status" value="1"/>
</dbReference>
<evidence type="ECO:0000256" key="2">
    <source>
        <dbReference type="PROSITE-ProRule" id="PRU00168"/>
    </source>
</evidence>
<evidence type="ECO:0000259" key="5">
    <source>
        <dbReference type="PROSITE" id="PS50020"/>
    </source>
</evidence>